<comment type="caution">
    <text evidence="1">The sequence shown here is derived from an EMBL/GenBank/DDBJ whole genome shotgun (WGS) entry which is preliminary data.</text>
</comment>
<organism evidence="1 2">
    <name type="scientific">Mesorhizobium australicum</name>
    <dbReference type="NCBI Taxonomy" id="536018"/>
    <lineage>
        <taxon>Bacteria</taxon>
        <taxon>Pseudomonadati</taxon>
        <taxon>Pseudomonadota</taxon>
        <taxon>Alphaproteobacteria</taxon>
        <taxon>Hyphomicrobiales</taxon>
        <taxon>Phyllobacteriaceae</taxon>
        <taxon>Mesorhizobium</taxon>
    </lineage>
</organism>
<sequence length="114" mass="13065">MAREDLHFRLRIPEDLKKRLEAHADLNNRSMTAEIVVRLTESVNDDARLRLRDDEIKDLKLKLAYQEGMSASLRNSLNIFMKHLGGTDVDTSGVLEKIIDEIKTGEPWHPVKGD</sequence>
<gene>
    <name evidence="1" type="ORF">NKI81_19860</name>
</gene>
<reference evidence="1 2" key="1">
    <citation type="journal article" date="2024" name="Proc. Natl. Acad. Sci. U.S.A.">
        <title>The evolutionary genomics of adaptation to stress in wild rhizobium bacteria.</title>
        <authorList>
            <person name="Kehlet-Delgado H."/>
            <person name="Montoya A.P."/>
            <person name="Jensen K.T."/>
            <person name="Wendlandt C.E."/>
            <person name="Dexheimer C."/>
            <person name="Roberts M."/>
            <person name="Torres Martinez L."/>
            <person name="Friesen M.L."/>
            <person name="Griffitts J.S."/>
            <person name="Porter S.S."/>
        </authorList>
    </citation>
    <scope>NUCLEOTIDE SEQUENCE [LARGE SCALE GENOMIC DNA]</scope>
    <source>
        <strain evidence="1 2">M0468</strain>
    </source>
</reference>
<name>A0ACC6T2R7_9HYPH</name>
<keyword evidence="2" id="KW-1185">Reference proteome</keyword>
<dbReference type="EMBL" id="JAMYRI010000011">
    <property type="protein sequence ID" value="MER9286191.1"/>
    <property type="molecule type" value="Genomic_DNA"/>
</dbReference>
<keyword evidence="1" id="KW-0238">DNA-binding</keyword>
<protein>
    <submittedName>
        <fullName evidence="1">Arc family DNA-binding protein</fullName>
    </submittedName>
</protein>
<evidence type="ECO:0000313" key="1">
    <source>
        <dbReference type="EMBL" id="MER9286191.1"/>
    </source>
</evidence>
<accession>A0ACC6T2R7</accession>
<evidence type="ECO:0000313" key="2">
    <source>
        <dbReference type="Proteomes" id="UP001480082"/>
    </source>
</evidence>
<dbReference type="Proteomes" id="UP001480082">
    <property type="component" value="Unassembled WGS sequence"/>
</dbReference>
<proteinExistence type="predicted"/>